<keyword evidence="2" id="KW-0255">Endonuclease</keyword>
<dbReference type="Proteomes" id="UP001184150">
    <property type="component" value="Unassembled WGS sequence"/>
</dbReference>
<name>A0ABU1MN80_9SPHN</name>
<dbReference type="RefSeq" id="WP_309805355.1">
    <property type="nucleotide sequence ID" value="NZ_JAVDRD010000005.1"/>
</dbReference>
<dbReference type="GO" id="GO:0004519">
    <property type="term" value="F:endonuclease activity"/>
    <property type="evidence" value="ECO:0007669"/>
    <property type="project" value="UniProtKB-KW"/>
</dbReference>
<evidence type="ECO:0000313" key="2">
    <source>
        <dbReference type="EMBL" id="MDR6511487.1"/>
    </source>
</evidence>
<protein>
    <submittedName>
        <fullName evidence="2">GIY-YIG superfamily endonuclease</fullName>
    </submittedName>
</protein>
<dbReference type="SUPFAM" id="SSF82771">
    <property type="entry name" value="GIY-YIG endonuclease"/>
    <property type="match status" value="1"/>
</dbReference>
<organism evidence="2 3">
    <name type="scientific">Novosphingobium capsulatum</name>
    <dbReference type="NCBI Taxonomy" id="13688"/>
    <lineage>
        <taxon>Bacteria</taxon>
        <taxon>Pseudomonadati</taxon>
        <taxon>Pseudomonadota</taxon>
        <taxon>Alphaproteobacteria</taxon>
        <taxon>Sphingomonadales</taxon>
        <taxon>Sphingomonadaceae</taxon>
        <taxon>Novosphingobium</taxon>
    </lineage>
</organism>
<reference evidence="2 3" key="1">
    <citation type="submission" date="2023-07" db="EMBL/GenBank/DDBJ databases">
        <title>Sorghum-associated microbial communities from plants grown in Nebraska, USA.</title>
        <authorList>
            <person name="Schachtman D."/>
        </authorList>
    </citation>
    <scope>NUCLEOTIDE SEQUENCE [LARGE SCALE GENOMIC DNA]</scope>
    <source>
        <strain evidence="2 3">DS1027</strain>
    </source>
</reference>
<dbReference type="Pfam" id="PF10544">
    <property type="entry name" value="T5orf172"/>
    <property type="match status" value="1"/>
</dbReference>
<proteinExistence type="predicted"/>
<evidence type="ECO:0000313" key="3">
    <source>
        <dbReference type="Proteomes" id="UP001184150"/>
    </source>
</evidence>
<gene>
    <name evidence="2" type="ORF">J2792_002359</name>
</gene>
<accession>A0ABU1MN80</accession>
<comment type="caution">
    <text evidence="2">The sequence shown here is derived from an EMBL/GenBank/DDBJ whole genome shotgun (WGS) entry which is preliminary data.</text>
</comment>
<sequence length="109" mass="12311">MSNRCYSCNPRTCSSGFLYVVVDERDGSFKIGCTKNLAKRKSNYRSNGCDFFNFVHSRRGGCEWTALTREAKALRHLKKVACNVRGDWFAGDVEDAIAAVEYACREVKP</sequence>
<dbReference type="InterPro" id="IPR035901">
    <property type="entry name" value="GIY-YIG_endonuc_sf"/>
</dbReference>
<keyword evidence="2" id="KW-0378">Hydrolase</keyword>
<feature type="domain" description="Bacteriophage T5 Orf172 DNA-binding" evidence="1">
    <location>
        <begin position="16"/>
        <end position="101"/>
    </location>
</feature>
<dbReference type="InterPro" id="IPR018306">
    <property type="entry name" value="Phage_T5_Orf172_DNA-bd"/>
</dbReference>
<keyword evidence="3" id="KW-1185">Reference proteome</keyword>
<dbReference type="EMBL" id="JAVDRD010000005">
    <property type="protein sequence ID" value="MDR6511487.1"/>
    <property type="molecule type" value="Genomic_DNA"/>
</dbReference>
<evidence type="ECO:0000259" key="1">
    <source>
        <dbReference type="Pfam" id="PF10544"/>
    </source>
</evidence>
<keyword evidence="2" id="KW-0540">Nuclease</keyword>